<keyword evidence="2" id="KW-1185">Reference proteome</keyword>
<dbReference type="EMBL" id="AHAM01000096">
    <property type="protein sequence ID" value="EHK56904.1"/>
    <property type="molecule type" value="Genomic_DNA"/>
</dbReference>
<reference evidence="1 2" key="1">
    <citation type="journal article" date="2012" name="J. Bacteriol.">
        <title>Draft Genome Sequence of Mesorhizobium alhagi CCNWXJ12-2T, a Novel Salt-Resistant Species Isolated from the Desert of Northwestern China.</title>
        <authorList>
            <person name="Zhou M."/>
            <person name="Chen W."/>
            <person name="Chen H."/>
            <person name="Wei G."/>
        </authorList>
    </citation>
    <scope>NUCLEOTIDE SEQUENCE [LARGE SCALE GENOMIC DNA]</scope>
    <source>
        <strain evidence="1 2">CCNWXJ12-2</strain>
    </source>
</reference>
<dbReference type="Proteomes" id="UP000003250">
    <property type="component" value="Unassembled WGS sequence"/>
</dbReference>
<dbReference type="AlphaFoldDB" id="H0HQU0"/>
<accession>H0HQU0</accession>
<dbReference type="PATRIC" id="fig|1107882.3.peg.2468"/>
<name>H0HQU0_9HYPH</name>
<sequence>MDNDGPLLFVGSDDVVDRLTVEVNDGEAAFGPVAWVSVAR</sequence>
<organism evidence="1 2">
    <name type="scientific">Mesorhizobium alhagi CCNWXJ12-2</name>
    <dbReference type="NCBI Taxonomy" id="1107882"/>
    <lineage>
        <taxon>Bacteria</taxon>
        <taxon>Pseudomonadati</taxon>
        <taxon>Pseudomonadota</taxon>
        <taxon>Alphaproteobacteria</taxon>
        <taxon>Hyphomicrobiales</taxon>
        <taxon>Phyllobacteriaceae</taxon>
        <taxon>Allomesorhizobium</taxon>
    </lineage>
</organism>
<evidence type="ECO:0000313" key="2">
    <source>
        <dbReference type="Proteomes" id="UP000003250"/>
    </source>
</evidence>
<evidence type="ECO:0000313" key="1">
    <source>
        <dbReference type="EMBL" id="EHK56904.1"/>
    </source>
</evidence>
<gene>
    <name evidence="1" type="ORF">MAXJ12_12602</name>
</gene>
<proteinExistence type="predicted"/>
<protein>
    <submittedName>
        <fullName evidence="1">Uncharacterized protein</fullName>
    </submittedName>
</protein>